<dbReference type="GO" id="GO:0005509">
    <property type="term" value="F:calcium ion binding"/>
    <property type="evidence" value="ECO:0007669"/>
    <property type="project" value="InterPro"/>
</dbReference>
<evidence type="ECO:0000256" key="3">
    <source>
        <dbReference type="ARBA" id="ARBA00022737"/>
    </source>
</evidence>
<dbReference type="InterPro" id="IPR039647">
    <property type="entry name" value="EF_hand_pair_protein_CML-like"/>
</dbReference>
<protein>
    <submittedName>
        <fullName evidence="6">Calmodulin 3</fullName>
    </submittedName>
</protein>
<keyword evidence="4" id="KW-0106">Calcium</keyword>
<keyword evidence="7" id="KW-1185">Reference proteome</keyword>
<evidence type="ECO:0000256" key="4">
    <source>
        <dbReference type="ARBA" id="ARBA00022837"/>
    </source>
</evidence>
<dbReference type="InterPro" id="IPR011992">
    <property type="entry name" value="EF-hand-dom_pair"/>
</dbReference>
<dbReference type="AlphaFoldDB" id="A0A8S0PKJ0"/>
<dbReference type="OrthoDB" id="26525at2759"/>
<dbReference type="Gramene" id="OE9A101552T1">
    <property type="protein sequence ID" value="OE9A101552C1"/>
    <property type="gene ID" value="OE9A101552"/>
</dbReference>
<feature type="domain" description="EF-hand" evidence="5">
    <location>
        <begin position="1"/>
        <end position="31"/>
    </location>
</feature>
<reference evidence="6 7" key="1">
    <citation type="submission" date="2019-12" db="EMBL/GenBank/DDBJ databases">
        <authorList>
            <person name="Alioto T."/>
            <person name="Alioto T."/>
            <person name="Gomez Garrido J."/>
        </authorList>
    </citation>
    <scope>NUCLEOTIDE SEQUENCE [LARGE SCALE GENOMIC DNA]</scope>
</reference>
<comment type="caution">
    <text evidence="6">The sequence shown here is derived from an EMBL/GenBank/DDBJ whole genome shotgun (WGS) entry which is preliminary data.</text>
</comment>
<dbReference type="Proteomes" id="UP000594638">
    <property type="component" value="Unassembled WGS sequence"/>
</dbReference>
<evidence type="ECO:0000313" key="7">
    <source>
        <dbReference type="Proteomes" id="UP000594638"/>
    </source>
</evidence>
<dbReference type="Pfam" id="PF13499">
    <property type="entry name" value="EF-hand_7"/>
    <property type="match status" value="1"/>
</dbReference>
<dbReference type="CDD" id="cd00051">
    <property type="entry name" value="EFh"/>
    <property type="match status" value="1"/>
</dbReference>
<dbReference type="InterPro" id="IPR002048">
    <property type="entry name" value="EF_hand_dom"/>
</dbReference>
<dbReference type="GO" id="GO:0005737">
    <property type="term" value="C:cytoplasm"/>
    <property type="evidence" value="ECO:0007669"/>
    <property type="project" value="UniProtKB-ARBA"/>
</dbReference>
<dbReference type="PANTHER" id="PTHR10891">
    <property type="entry name" value="EF-HAND CALCIUM-BINDING DOMAIN CONTAINING PROTEIN"/>
    <property type="match status" value="1"/>
</dbReference>
<proteinExistence type="predicted"/>
<sequence length="72" mass="7751">MRDAFNIFDENGDGLITVDGLKSFLASVGLKQGRTAEECMNMIMKVDVDGDGVVNFAESKQMMTEGGFAALI</sequence>
<dbReference type="PROSITE" id="PS50222">
    <property type="entry name" value="EF_HAND_2"/>
    <property type="match status" value="2"/>
</dbReference>
<evidence type="ECO:0000256" key="2">
    <source>
        <dbReference type="ARBA" id="ARBA00022723"/>
    </source>
</evidence>
<evidence type="ECO:0000313" key="6">
    <source>
        <dbReference type="EMBL" id="CAA2954141.1"/>
    </source>
</evidence>
<evidence type="ECO:0000259" key="5">
    <source>
        <dbReference type="PROSITE" id="PS50222"/>
    </source>
</evidence>
<keyword evidence="2" id="KW-0479">Metal-binding</keyword>
<dbReference type="EMBL" id="CACTIH010000107">
    <property type="protein sequence ID" value="CAA2954141.1"/>
    <property type="molecule type" value="Genomic_DNA"/>
</dbReference>
<dbReference type="FunFam" id="1.10.238.10:FF:000089">
    <property type="entry name" value="calmodulin-like protein 3"/>
    <property type="match status" value="1"/>
</dbReference>
<accession>A0A8S0PKJ0</accession>
<organism evidence="6 7">
    <name type="scientific">Olea europaea subsp. europaea</name>
    <dbReference type="NCBI Taxonomy" id="158383"/>
    <lineage>
        <taxon>Eukaryota</taxon>
        <taxon>Viridiplantae</taxon>
        <taxon>Streptophyta</taxon>
        <taxon>Embryophyta</taxon>
        <taxon>Tracheophyta</taxon>
        <taxon>Spermatophyta</taxon>
        <taxon>Magnoliopsida</taxon>
        <taxon>eudicotyledons</taxon>
        <taxon>Gunneridae</taxon>
        <taxon>Pentapetalae</taxon>
        <taxon>asterids</taxon>
        <taxon>lamiids</taxon>
        <taxon>Lamiales</taxon>
        <taxon>Oleaceae</taxon>
        <taxon>Oleeae</taxon>
        <taxon>Olea</taxon>
    </lineage>
</organism>
<dbReference type="Gene3D" id="1.10.238.10">
    <property type="entry name" value="EF-hand"/>
    <property type="match status" value="1"/>
</dbReference>
<dbReference type="SUPFAM" id="SSF47473">
    <property type="entry name" value="EF-hand"/>
    <property type="match status" value="1"/>
</dbReference>
<gene>
    <name evidence="6" type="ORF">OLEA9_A101552</name>
</gene>
<keyword evidence="3" id="KW-0677">Repeat</keyword>
<evidence type="ECO:0000256" key="1">
    <source>
        <dbReference type="ARBA" id="ARBA00003291"/>
    </source>
</evidence>
<feature type="domain" description="EF-hand" evidence="5">
    <location>
        <begin position="34"/>
        <end position="69"/>
    </location>
</feature>
<name>A0A8S0PKJ0_OLEEU</name>
<dbReference type="SMART" id="SM00054">
    <property type="entry name" value="EFh"/>
    <property type="match status" value="2"/>
</dbReference>
<comment type="function">
    <text evidence="1">Potential calcium sensor.</text>
</comment>